<keyword evidence="6 12" id="KW-0547">Nucleotide-binding</keyword>
<evidence type="ECO:0000256" key="5">
    <source>
        <dbReference type="ARBA" id="ARBA00022723"/>
    </source>
</evidence>
<dbReference type="EMBL" id="CP025257">
    <property type="protein sequence ID" value="AUF83269.1"/>
    <property type="molecule type" value="Genomic_DNA"/>
</dbReference>
<comment type="function">
    <text evidence="12">Catalyzes the phosphorylation of ribose at O-5 in a reaction requiring ATP and magnesium. The resulting D-ribose-5-phosphate can then be used either for sythesis of nucleotides, histidine, and tryptophan, or as a component of the pentose phosphate pathway.</text>
</comment>
<feature type="binding site" evidence="12">
    <location>
        <position position="248"/>
    </location>
    <ligand>
        <name>K(+)</name>
        <dbReference type="ChEBI" id="CHEBI:29103"/>
    </ligand>
</feature>
<dbReference type="GO" id="GO:0004747">
    <property type="term" value="F:ribokinase activity"/>
    <property type="evidence" value="ECO:0007669"/>
    <property type="project" value="UniProtKB-UniRule"/>
</dbReference>
<feature type="binding site" evidence="12">
    <location>
        <position position="250"/>
    </location>
    <ligand>
        <name>K(+)</name>
        <dbReference type="ChEBI" id="CHEBI:29103"/>
    </ligand>
</feature>
<accession>A0A2K9C1B4</accession>
<evidence type="ECO:0000313" key="15">
    <source>
        <dbReference type="Proteomes" id="UP000233419"/>
    </source>
</evidence>
<feature type="binding site" evidence="12">
    <location>
        <position position="141"/>
    </location>
    <ligand>
        <name>substrate</name>
    </ligand>
</feature>
<feature type="binding site" evidence="12">
    <location>
        <begin position="39"/>
        <end position="43"/>
    </location>
    <ligand>
        <name>substrate</name>
    </ligand>
</feature>
<dbReference type="InterPro" id="IPR002139">
    <property type="entry name" value="Ribo/fructo_kinase"/>
</dbReference>
<dbReference type="EC" id="2.7.1.15" evidence="2 12"/>
<dbReference type="SUPFAM" id="SSF53613">
    <property type="entry name" value="Ribokinase-like"/>
    <property type="match status" value="1"/>
</dbReference>
<keyword evidence="4 12" id="KW-0808">Transferase</keyword>
<feature type="binding site" evidence="12">
    <location>
        <position position="293"/>
    </location>
    <ligand>
        <name>K(+)</name>
        <dbReference type="ChEBI" id="CHEBI:29103"/>
    </ligand>
</feature>
<evidence type="ECO:0000256" key="10">
    <source>
        <dbReference type="ARBA" id="ARBA00022958"/>
    </source>
</evidence>
<evidence type="ECO:0000256" key="8">
    <source>
        <dbReference type="ARBA" id="ARBA00022840"/>
    </source>
</evidence>
<dbReference type="CDD" id="cd01174">
    <property type="entry name" value="ribokinase"/>
    <property type="match status" value="1"/>
</dbReference>
<name>A0A2K9C1B4_9MOLU</name>
<evidence type="ECO:0000313" key="14">
    <source>
        <dbReference type="EMBL" id="AUF83269.1"/>
    </source>
</evidence>
<protein>
    <recommendedName>
        <fullName evidence="3 12">Ribokinase</fullName>
        <shortName evidence="12">RK</shortName>
        <ecNumber evidence="2 12">2.7.1.15</ecNumber>
    </recommendedName>
</protein>
<dbReference type="Proteomes" id="UP000233419">
    <property type="component" value="Chromosome"/>
</dbReference>
<evidence type="ECO:0000256" key="12">
    <source>
        <dbReference type="HAMAP-Rule" id="MF_01987"/>
    </source>
</evidence>
<feature type="domain" description="Carbohydrate kinase PfkB" evidence="13">
    <location>
        <begin position="1"/>
        <end position="296"/>
    </location>
</feature>
<comment type="similarity">
    <text evidence="1">Belongs to the carbohydrate kinase pfkB family.</text>
</comment>
<comment type="subunit">
    <text evidence="12">Homodimer.</text>
</comment>
<feature type="binding site" evidence="12">
    <location>
        <position position="284"/>
    </location>
    <ligand>
        <name>K(+)</name>
        <dbReference type="ChEBI" id="CHEBI:29103"/>
    </ligand>
</feature>
<feature type="binding site" evidence="12">
    <location>
        <position position="254"/>
    </location>
    <ligand>
        <name>substrate</name>
    </ligand>
</feature>
<dbReference type="InterPro" id="IPR017583">
    <property type="entry name" value="Tagatose/fructose_Pkinase"/>
</dbReference>
<dbReference type="PRINTS" id="PR00990">
    <property type="entry name" value="RIBOKINASE"/>
</dbReference>
<dbReference type="PANTHER" id="PTHR10584:SF166">
    <property type="entry name" value="RIBOKINASE"/>
    <property type="match status" value="1"/>
</dbReference>
<dbReference type="InterPro" id="IPR011877">
    <property type="entry name" value="Ribokinase"/>
</dbReference>
<comment type="similarity">
    <text evidence="12">Belongs to the carbohydrate kinase PfkB family. Ribokinase subfamily.</text>
</comment>
<feature type="binding site" evidence="12">
    <location>
        <position position="185"/>
    </location>
    <ligand>
        <name>ATP</name>
        <dbReference type="ChEBI" id="CHEBI:30616"/>
    </ligand>
</feature>
<dbReference type="OrthoDB" id="9775849at2"/>
<feature type="binding site" evidence="12">
    <location>
        <begin position="253"/>
        <end position="254"/>
    </location>
    <ligand>
        <name>ATP</name>
        <dbReference type="ChEBI" id="CHEBI:30616"/>
    </ligand>
</feature>
<reference evidence="14 15" key="1">
    <citation type="submission" date="2017-12" db="EMBL/GenBank/DDBJ databases">
        <title>Mesoplasma syrphidae YJS, Complete Genome.</title>
        <authorList>
            <person name="Knight T.F."/>
            <person name="Citino T."/>
            <person name="Rubinstein R."/>
            <person name="Neuschaefer Z."/>
        </authorList>
    </citation>
    <scope>NUCLEOTIDE SEQUENCE [LARGE SCALE GENOMIC DNA]</scope>
    <source>
        <strain evidence="14 15">YJS</strain>
    </source>
</reference>
<dbReference type="AlphaFoldDB" id="A0A2K9C1B4"/>
<keyword evidence="11 12" id="KW-0119">Carbohydrate metabolism</keyword>
<keyword evidence="15" id="KW-1185">Reference proteome</keyword>
<comment type="pathway">
    <text evidence="12">Carbohydrate metabolism; D-ribose degradation; D-ribose 5-phosphate from beta-D-ribopyranose: step 2/2.</text>
</comment>
<feature type="active site" description="Proton acceptor" evidence="12">
    <location>
        <position position="254"/>
    </location>
</feature>
<evidence type="ECO:0000256" key="7">
    <source>
        <dbReference type="ARBA" id="ARBA00022777"/>
    </source>
</evidence>
<evidence type="ECO:0000259" key="13">
    <source>
        <dbReference type="Pfam" id="PF00294"/>
    </source>
</evidence>
<dbReference type="PIRSF" id="PIRSF000535">
    <property type="entry name" value="1PFK/6PFK/LacC"/>
    <property type="match status" value="1"/>
</dbReference>
<dbReference type="InterPro" id="IPR029056">
    <property type="entry name" value="Ribokinase-like"/>
</dbReference>
<keyword evidence="12" id="KW-0963">Cytoplasm</keyword>
<gene>
    <name evidence="12 14" type="primary">rbsK</name>
    <name evidence="14" type="ORF">CXP39_00395</name>
</gene>
<dbReference type="HAMAP" id="MF_01987">
    <property type="entry name" value="Ribokinase"/>
    <property type="match status" value="1"/>
</dbReference>
<keyword evidence="7 12" id="KW-0418">Kinase</keyword>
<feature type="binding site" evidence="12">
    <location>
        <begin position="222"/>
        <end position="227"/>
    </location>
    <ligand>
        <name>ATP</name>
        <dbReference type="ChEBI" id="CHEBI:30616"/>
    </ligand>
</feature>
<evidence type="ECO:0000256" key="9">
    <source>
        <dbReference type="ARBA" id="ARBA00022842"/>
    </source>
</evidence>
<dbReference type="GO" id="GO:0019303">
    <property type="term" value="P:D-ribose catabolic process"/>
    <property type="evidence" value="ECO:0007669"/>
    <property type="project" value="UniProtKB-UniRule"/>
</dbReference>
<dbReference type="PANTHER" id="PTHR10584">
    <property type="entry name" value="SUGAR KINASE"/>
    <property type="match status" value="1"/>
</dbReference>
<evidence type="ECO:0000256" key="3">
    <source>
        <dbReference type="ARBA" id="ARBA00016943"/>
    </source>
</evidence>
<dbReference type="Pfam" id="PF00294">
    <property type="entry name" value="PfkB"/>
    <property type="match status" value="1"/>
</dbReference>
<keyword evidence="10 12" id="KW-0630">Potassium</keyword>
<dbReference type="PROSITE" id="PS00583">
    <property type="entry name" value="PFKB_KINASES_1"/>
    <property type="match status" value="1"/>
</dbReference>
<feature type="binding site" evidence="12">
    <location>
        <position position="289"/>
    </location>
    <ligand>
        <name>K(+)</name>
        <dbReference type="ChEBI" id="CHEBI:29103"/>
    </ligand>
</feature>
<dbReference type="UniPathway" id="UPA00916">
    <property type="reaction ID" value="UER00889"/>
</dbReference>
<sequence length="307" mass="33810">MHKIVVIGSLNVDSVFKVKKIPKPGATIFSSSFEYHFGGKGANQAYTIGKLGGDVELLGVVGNDEYGSKILQHLNKEANVKIDQIRVSSKFFTGMANIIVDDFGDNQIIVHSGANFDFDSKYLETIKKVIDLKEIIILQLEIPLNIVEDIINYAHEQQKIVILNPAPVQSNCEKFLSKVDYLIPNETELEILMNQKFESQSQFLEAAQKFVKEKHIKNLIVTLGAAGSYLITQNVCKFINVYKANAVDSTCAGDSYLGAFATKLSQGIAIEDALDYAALVSAIVVTKNGAQSSIPSQEEIEKVKLFK</sequence>
<dbReference type="GO" id="GO:0046872">
    <property type="term" value="F:metal ion binding"/>
    <property type="evidence" value="ECO:0007669"/>
    <property type="project" value="UniProtKB-KW"/>
</dbReference>
<dbReference type="NCBIfam" id="TIGR02152">
    <property type="entry name" value="D_ribokin_bact"/>
    <property type="match status" value="1"/>
</dbReference>
<proteinExistence type="inferred from homology"/>
<comment type="catalytic activity">
    <reaction evidence="12">
        <text>D-ribose + ATP = D-ribose 5-phosphate + ADP + H(+)</text>
        <dbReference type="Rhea" id="RHEA:13697"/>
        <dbReference type="ChEBI" id="CHEBI:15378"/>
        <dbReference type="ChEBI" id="CHEBI:30616"/>
        <dbReference type="ChEBI" id="CHEBI:47013"/>
        <dbReference type="ChEBI" id="CHEBI:78346"/>
        <dbReference type="ChEBI" id="CHEBI:456216"/>
        <dbReference type="EC" id="2.7.1.15"/>
    </reaction>
</comment>
<dbReference type="InterPro" id="IPR011611">
    <property type="entry name" value="PfkB_dom"/>
</dbReference>
<organism evidence="14 15">
    <name type="scientific">Mesoplasma syrphidae</name>
    <dbReference type="NCBI Taxonomy" id="225999"/>
    <lineage>
        <taxon>Bacteria</taxon>
        <taxon>Bacillati</taxon>
        <taxon>Mycoplasmatota</taxon>
        <taxon>Mollicutes</taxon>
        <taxon>Entomoplasmatales</taxon>
        <taxon>Entomoplasmataceae</taxon>
        <taxon>Mesoplasma</taxon>
    </lineage>
</organism>
<dbReference type="KEGG" id="msyr:CXP39_00395"/>
<evidence type="ECO:0000256" key="6">
    <source>
        <dbReference type="ARBA" id="ARBA00022741"/>
    </source>
</evidence>
<comment type="caution">
    <text evidence="12">Lacks conserved residue(s) required for the propagation of feature annotation.</text>
</comment>
<keyword evidence="9 12" id="KW-0460">Magnesium</keyword>
<evidence type="ECO:0000256" key="11">
    <source>
        <dbReference type="ARBA" id="ARBA00023277"/>
    </source>
</evidence>
<dbReference type="InterPro" id="IPR002173">
    <property type="entry name" value="Carboh/pur_kinase_PfkB_CS"/>
</dbReference>
<evidence type="ECO:0000256" key="4">
    <source>
        <dbReference type="ARBA" id="ARBA00022679"/>
    </source>
</evidence>
<feature type="binding site" evidence="12">
    <location>
        <position position="287"/>
    </location>
    <ligand>
        <name>K(+)</name>
        <dbReference type="ChEBI" id="CHEBI:29103"/>
    </ligand>
</feature>
<dbReference type="GO" id="GO:0005737">
    <property type="term" value="C:cytoplasm"/>
    <property type="evidence" value="ECO:0007669"/>
    <property type="project" value="UniProtKB-SubCell"/>
</dbReference>
<keyword evidence="5 12" id="KW-0479">Metal-binding</keyword>
<evidence type="ECO:0000256" key="1">
    <source>
        <dbReference type="ARBA" id="ARBA00005380"/>
    </source>
</evidence>
<dbReference type="Gene3D" id="3.40.1190.20">
    <property type="match status" value="1"/>
</dbReference>
<comment type="activity regulation">
    <text evidence="12">Activated by a monovalent cation that binds near, but not in, the active site. The most likely occupant of the site in vivo is potassium. Ion binding induces a conformational change that may alter substrate affinity.</text>
</comment>
<comment type="cofactor">
    <cofactor evidence="12">
        <name>Mg(2+)</name>
        <dbReference type="ChEBI" id="CHEBI:18420"/>
    </cofactor>
    <text evidence="12">Requires a divalent cation, most likely magnesium in vivo, as an electrophilic catalyst to aid phosphoryl group transfer. It is the chelate of the metal and the nucleotide that is the actual substrate.</text>
</comment>
<keyword evidence="8 12" id="KW-0067">ATP-binding</keyword>
<feature type="binding site" evidence="12">
    <location>
        <begin position="11"/>
        <end position="13"/>
    </location>
    <ligand>
        <name>substrate</name>
    </ligand>
</feature>
<comment type="subcellular location">
    <subcellularLocation>
        <location evidence="12">Cytoplasm</location>
    </subcellularLocation>
</comment>
<evidence type="ECO:0000256" key="2">
    <source>
        <dbReference type="ARBA" id="ARBA00012035"/>
    </source>
</evidence>
<dbReference type="GO" id="GO:0005524">
    <property type="term" value="F:ATP binding"/>
    <property type="evidence" value="ECO:0007669"/>
    <property type="project" value="UniProtKB-UniRule"/>
</dbReference>
<dbReference type="RefSeq" id="WP_027048373.1">
    <property type="nucleotide sequence ID" value="NZ_CP025257.1"/>
</dbReference>